<organism evidence="8 9">
    <name type="scientific">Alloscardovia macacae</name>
    <dbReference type="NCBI Taxonomy" id="1160091"/>
    <lineage>
        <taxon>Bacteria</taxon>
        <taxon>Bacillati</taxon>
        <taxon>Actinomycetota</taxon>
        <taxon>Actinomycetes</taxon>
        <taxon>Bifidobacteriales</taxon>
        <taxon>Bifidobacteriaceae</taxon>
        <taxon>Alloscardovia</taxon>
    </lineage>
</organism>
<proteinExistence type="predicted"/>
<evidence type="ECO:0000256" key="5">
    <source>
        <dbReference type="SAM" id="MobiDB-lite"/>
    </source>
</evidence>
<dbReference type="Proteomes" id="UP000243657">
    <property type="component" value="Unassembled WGS sequence"/>
</dbReference>
<dbReference type="InterPro" id="IPR007829">
    <property type="entry name" value="TM2"/>
</dbReference>
<protein>
    <submittedName>
        <fullName evidence="8">TM2 domain-containing protein</fullName>
    </submittedName>
</protein>
<evidence type="ECO:0000256" key="3">
    <source>
        <dbReference type="ARBA" id="ARBA00022989"/>
    </source>
</evidence>
<dbReference type="AlphaFoldDB" id="A0A261F4X7"/>
<feature type="compositionally biased region" description="Low complexity" evidence="5">
    <location>
        <begin position="78"/>
        <end position="111"/>
    </location>
</feature>
<dbReference type="Pfam" id="PF05154">
    <property type="entry name" value="TM2"/>
    <property type="match status" value="1"/>
</dbReference>
<feature type="transmembrane region" description="Helical" evidence="6">
    <location>
        <begin position="143"/>
        <end position="162"/>
    </location>
</feature>
<comment type="subcellular location">
    <subcellularLocation>
        <location evidence="1">Membrane</location>
        <topology evidence="1">Multi-pass membrane protein</topology>
    </subcellularLocation>
</comment>
<keyword evidence="2 6" id="KW-0812">Transmembrane</keyword>
<dbReference type="EMBL" id="MWWT01000005">
    <property type="protein sequence ID" value="OZG54148.1"/>
    <property type="molecule type" value="Genomic_DNA"/>
</dbReference>
<accession>A0A261F4X7</accession>
<evidence type="ECO:0000256" key="2">
    <source>
        <dbReference type="ARBA" id="ARBA00022692"/>
    </source>
</evidence>
<feature type="region of interest" description="Disordered" evidence="5">
    <location>
        <begin position="1"/>
        <end position="111"/>
    </location>
</feature>
<feature type="compositionally biased region" description="Pro residues" evidence="5">
    <location>
        <begin position="67"/>
        <end position="77"/>
    </location>
</feature>
<evidence type="ECO:0000256" key="6">
    <source>
        <dbReference type="SAM" id="Phobius"/>
    </source>
</evidence>
<keyword evidence="4 6" id="KW-0472">Membrane</keyword>
<sequence length="219" mass="23727">MDEQNVHDEPSEPVAPAVPEAGVQQEASETSDSAPTQAQEPQQTALQQEAATQPYEQQPYAQAYAQPQPPQQPPYGQVPPQQQYAGAQSGPYAQQQGVPYGQPQYAQPQAGPYAQQPYAQAQPQYVAYGMQGQPLIVGNKNKVLAAVLAFFLGGFGVHNFYLGRTGRGIAQLLMCTIGWLLIIPPFIAGIWAFVEFILILVAAPGTTYHQDAQGFELQD</sequence>
<gene>
    <name evidence="8" type="ORF">ALMA_0609</name>
</gene>
<evidence type="ECO:0000313" key="8">
    <source>
        <dbReference type="EMBL" id="OZG54148.1"/>
    </source>
</evidence>
<evidence type="ECO:0000259" key="7">
    <source>
        <dbReference type="Pfam" id="PF05154"/>
    </source>
</evidence>
<feature type="compositionally biased region" description="Basic and acidic residues" evidence="5">
    <location>
        <begin position="1"/>
        <end position="10"/>
    </location>
</feature>
<feature type="transmembrane region" description="Helical" evidence="6">
    <location>
        <begin position="169"/>
        <end position="194"/>
    </location>
</feature>
<dbReference type="GO" id="GO:0016020">
    <property type="term" value="C:membrane"/>
    <property type="evidence" value="ECO:0007669"/>
    <property type="project" value="UniProtKB-SubCell"/>
</dbReference>
<dbReference type="RefSeq" id="WP_094726344.1">
    <property type="nucleotide sequence ID" value="NZ_JBHLWS010000013.1"/>
</dbReference>
<evidence type="ECO:0000256" key="1">
    <source>
        <dbReference type="ARBA" id="ARBA00004141"/>
    </source>
</evidence>
<keyword evidence="3 6" id="KW-1133">Transmembrane helix</keyword>
<evidence type="ECO:0000313" key="9">
    <source>
        <dbReference type="Proteomes" id="UP000243657"/>
    </source>
</evidence>
<feature type="compositionally biased region" description="Low complexity" evidence="5">
    <location>
        <begin position="34"/>
        <end position="66"/>
    </location>
</feature>
<name>A0A261F4X7_9BIFI</name>
<keyword evidence="9" id="KW-1185">Reference proteome</keyword>
<evidence type="ECO:0000256" key="4">
    <source>
        <dbReference type="ARBA" id="ARBA00023136"/>
    </source>
</evidence>
<feature type="domain" description="TM2" evidence="7">
    <location>
        <begin position="139"/>
        <end position="197"/>
    </location>
</feature>
<comment type="caution">
    <text evidence="8">The sequence shown here is derived from an EMBL/GenBank/DDBJ whole genome shotgun (WGS) entry which is preliminary data.</text>
</comment>
<reference evidence="8 9" key="1">
    <citation type="journal article" date="2017" name="BMC Genomics">
        <title>Comparative genomic and phylogenomic analyses of the Bifidobacteriaceae family.</title>
        <authorList>
            <person name="Lugli G.A."/>
            <person name="Milani C."/>
            <person name="Turroni F."/>
            <person name="Duranti S."/>
            <person name="Mancabelli L."/>
            <person name="Mangifesta M."/>
            <person name="Ferrario C."/>
            <person name="Modesto M."/>
            <person name="Mattarelli P."/>
            <person name="Jiri K."/>
            <person name="van Sinderen D."/>
            <person name="Ventura M."/>
        </authorList>
    </citation>
    <scope>NUCLEOTIDE SEQUENCE [LARGE SCALE GENOMIC DNA]</scope>
    <source>
        <strain evidence="8 9">DSM 24762</strain>
    </source>
</reference>
<feature type="compositionally biased region" description="Low complexity" evidence="5">
    <location>
        <begin position="12"/>
        <end position="23"/>
    </location>
</feature>